<dbReference type="AlphaFoldDB" id="A0A2S9IQC1"/>
<name>A0A2S9IQC1_9HYPH</name>
<accession>A0A2S9IQC1</accession>
<evidence type="ECO:0000256" key="1">
    <source>
        <dbReference type="SAM" id="SignalP"/>
    </source>
</evidence>
<evidence type="ECO:0000313" key="3">
    <source>
        <dbReference type="Proteomes" id="UP000239434"/>
    </source>
</evidence>
<feature type="signal peptide" evidence="1">
    <location>
        <begin position="1"/>
        <end position="22"/>
    </location>
</feature>
<proteinExistence type="predicted"/>
<gene>
    <name evidence="2" type="ORF">C5748_15030</name>
</gene>
<organism evidence="2 3">
    <name type="scientific">Phyllobacterium phragmitis</name>
    <dbReference type="NCBI Taxonomy" id="2670329"/>
    <lineage>
        <taxon>Bacteria</taxon>
        <taxon>Pseudomonadati</taxon>
        <taxon>Pseudomonadota</taxon>
        <taxon>Alphaproteobacteria</taxon>
        <taxon>Hyphomicrobiales</taxon>
        <taxon>Phyllobacteriaceae</taxon>
        <taxon>Phyllobacterium</taxon>
    </lineage>
</organism>
<keyword evidence="1" id="KW-0732">Signal</keyword>
<reference evidence="2 3" key="1">
    <citation type="submission" date="2018-02" db="EMBL/GenBank/DDBJ databases">
        <title>The draft genome of Phyllobacterium sp. 1N-3.</title>
        <authorList>
            <person name="Liu L."/>
            <person name="Li L."/>
            <person name="Zhang X."/>
            <person name="Wang T."/>
            <person name="Liang L."/>
        </authorList>
    </citation>
    <scope>NUCLEOTIDE SEQUENCE [LARGE SCALE GENOMIC DNA]</scope>
    <source>
        <strain evidence="2 3">1N-3</strain>
    </source>
</reference>
<evidence type="ECO:0000313" key="2">
    <source>
        <dbReference type="EMBL" id="PRD42728.1"/>
    </source>
</evidence>
<sequence>MKKAILAITATLAIGFSAPVFAAEQPNIIMAQGWNDDYRDTPPPPRGYEMERRDRRYRGEVISPRRVARMLERRSYEVRDVDLRRSRYFVRAIRPNGRRVMLVVNARNGRILDERRAGGSRRSGFSIEINP</sequence>
<comment type="caution">
    <text evidence="2">The sequence shown here is derived from an EMBL/GenBank/DDBJ whole genome shotgun (WGS) entry which is preliminary data.</text>
</comment>
<keyword evidence="3" id="KW-1185">Reference proteome</keyword>
<dbReference type="RefSeq" id="WP_105742748.1">
    <property type="nucleotide sequence ID" value="NZ_PVBR01000010.1"/>
</dbReference>
<dbReference type="Proteomes" id="UP000239434">
    <property type="component" value="Unassembled WGS sequence"/>
</dbReference>
<dbReference type="EMBL" id="PVBR01000010">
    <property type="protein sequence ID" value="PRD42728.1"/>
    <property type="molecule type" value="Genomic_DNA"/>
</dbReference>
<feature type="chain" id="PRO_5015430327" evidence="1">
    <location>
        <begin position="23"/>
        <end position="131"/>
    </location>
</feature>
<protein>
    <submittedName>
        <fullName evidence="2">Antifreeze protein</fullName>
    </submittedName>
</protein>